<gene>
    <name evidence="1" type="ORF">JI741_07155</name>
</gene>
<dbReference type="Proteomes" id="UP000613030">
    <property type="component" value="Unassembled WGS sequence"/>
</dbReference>
<dbReference type="RefSeq" id="WP_202008356.1">
    <property type="nucleotide sequence ID" value="NZ_JAERRB010000002.1"/>
</dbReference>
<name>A0ABS1KRT1_9BACT</name>
<protein>
    <submittedName>
        <fullName evidence="1">Uncharacterized protein</fullName>
    </submittedName>
</protein>
<comment type="caution">
    <text evidence="1">The sequence shown here is derived from an EMBL/GenBank/DDBJ whole genome shotgun (WGS) entry which is preliminary data.</text>
</comment>
<sequence>MWYIGVIFYYSDMERVNKRGFDPKSQCPQEIIIPIASKEELQHYQHSILHLLSKVEVNACDAKMKESVKGVYKLLSFIIDIKPSNAKDIES</sequence>
<keyword evidence="2" id="KW-1185">Reference proteome</keyword>
<accession>A0ABS1KRT1</accession>
<evidence type="ECO:0000313" key="1">
    <source>
        <dbReference type="EMBL" id="MBL0740991.1"/>
    </source>
</evidence>
<dbReference type="EMBL" id="JAERRB010000002">
    <property type="protein sequence ID" value="MBL0740991.1"/>
    <property type="molecule type" value="Genomic_DNA"/>
</dbReference>
<evidence type="ECO:0000313" key="2">
    <source>
        <dbReference type="Proteomes" id="UP000613030"/>
    </source>
</evidence>
<organism evidence="1 2">
    <name type="scientific">Chryseolinea lacunae</name>
    <dbReference type="NCBI Taxonomy" id="2801331"/>
    <lineage>
        <taxon>Bacteria</taxon>
        <taxon>Pseudomonadati</taxon>
        <taxon>Bacteroidota</taxon>
        <taxon>Cytophagia</taxon>
        <taxon>Cytophagales</taxon>
        <taxon>Fulvivirgaceae</taxon>
        <taxon>Chryseolinea</taxon>
    </lineage>
</organism>
<proteinExistence type="predicted"/>
<reference evidence="1 2" key="1">
    <citation type="submission" date="2021-01" db="EMBL/GenBank/DDBJ databases">
        <title>Chryseolinea sp. Jin1 Genome sequencing and assembly.</title>
        <authorList>
            <person name="Kim I."/>
        </authorList>
    </citation>
    <scope>NUCLEOTIDE SEQUENCE [LARGE SCALE GENOMIC DNA]</scope>
    <source>
        <strain evidence="1 2">Jin1</strain>
    </source>
</reference>